<feature type="transmembrane region" description="Helical" evidence="1">
    <location>
        <begin position="12"/>
        <end position="29"/>
    </location>
</feature>
<evidence type="ECO:0000313" key="3">
    <source>
        <dbReference type="Proteomes" id="UP000183700"/>
    </source>
</evidence>
<proteinExistence type="predicted"/>
<dbReference type="AlphaFoldDB" id="A0A1L8SVI8"/>
<evidence type="ECO:0000256" key="1">
    <source>
        <dbReference type="SAM" id="Phobius"/>
    </source>
</evidence>
<keyword evidence="3" id="KW-1185">Reference proteome</keyword>
<keyword evidence="1" id="KW-1133">Transmembrane helix</keyword>
<dbReference type="STRING" id="319970.RV00_GL002283"/>
<name>A0A1L8SVI8_9ENTE</name>
<comment type="caution">
    <text evidence="2">The sequence shown here is derived from an EMBL/GenBank/DDBJ whole genome shotgun (WGS) entry which is preliminary data.</text>
</comment>
<reference evidence="2 3" key="1">
    <citation type="submission" date="2014-12" db="EMBL/GenBank/DDBJ databases">
        <title>Draft genome sequences of 29 type strains of Enterococci.</title>
        <authorList>
            <person name="Zhong Z."/>
            <person name="Sun Z."/>
            <person name="Liu W."/>
            <person name="Zhang W."/>
            <person name="Zhang H."/>
        </authorList>
    </citation>
    <scope>NUCLEOTIDE SEQUENCE [LARGE SCALE GENOMIC DNA]</scope>
    <source>
        <strain evidence="2 3">DSM 22802</strain>
    </source>
</reference>
<evidence type="ECO:0000313" key="2">
    <source>
        <dbReference type="EMBL" id="OJG36139.1"/>
    </source>
</evidence>
<dbReference type="EMBL" id="JXKM01000004">
    <property type="protein sequence ID" value="OJG36139.1"/>
    <property type="molecule type" value="Genomic_DNA"/>
</dbReference>
<gene>
    <name evidence="2" type="ORF">RV00_GL002283</name>
</gene>
<accession>A0A1L8SVI8</accession>
<keyword evidence="1" id="KW-0472">Membrane</keyword>
<protein>
    <submittedName>
        <fullName evidence="2">Uncharacterized protein</fullName>
    </submittedName>
</protein>
<keyword evidence="1" id="KW-0812">Transmembrane</keyword>
<dbReference type="Proteomes" id="UP000183700">
    <property type="component" value="Unassembled WGS sequence"/>
</dbReference>
<sequence length="37" mass="4554">MFKQACNEKVVSLFCLAFFYLKITIYIMFKWDKKKNI</sequence>
<organism evidence="2 3">
    <name type="scientific">Enterococcus devriesei</name>
    <dbReference type="NCBI Taxonomy" id="319970"/>
    <lineage>
        <taxon>Bacteria</taxon>
        <taxon>Bacillati</taxon>
        <taxon>Bacillota</taxon>
        <taxon>Bacilli</taxon>
        <taxon>Lactobacillales</taxon>
        <taxon>Enterococcaceae</taxon>
        <taxon>Enterococcus</taxon>
    </lineage>
</organism>